<sequence length="230" mass="23680">MMTPLLVATVGAAAAATLLSASPCLAFSGIAARRVSYPPPCQNAARFPARSGVFLGGGACRFEPGKELLRSPTPTTAVVRMSPSDDDDEGGEGGFLSSVYTPLDNPFLAVVDFVAFLLFAAVGKASHAPDGSLDIVAVFVTALPFLASWYLTAPLLGCYDPQSTARGAGSAAKVAATGWIVAVPLGCVLRGLIKGYVPPTPFVIVTMISTLVILAVMRAGYSKIQTELLG</sequence>
<organism evidence="3">
    <name type="scientific">Odontella aurita</name>
    <dbReference type="NCBI Taxonomy" id="265563"/>
    <lineage>
        <taxon>Eukaryota</taxon>
        <taxon>Sar</taxon>
        <taxon>Stramenopiles</taxon>
        <taxon>Ochrophyta</taxon>
        <taxon>Bacillariophyta</taxon>
        <taxon>Mediophyceae</taxon>
        <taxon>Biddulphiophycidae</taxon>
        <taxon>Eupodiscales</taxon>
        <taxon>Odontellaceae</taxon>
        <taxon>Odontella</taxon>
    </lineage>
</organism>
<evidence type="ECO:0000313" key="3">
    <source>
        <dbReference type="EMBL" id="CAE2272685.1"/>
    </source>
</evidence>
<dbReference type="EMBL" id="HBKQ01047824">
    <property type="protein sequence ID" value="CAE2272686.1"/>
    <property type="molecule type" value="Transcribed_RNA"/>
</dbReference>
<feature type="transmembrane region" description="Helical" evidence="1">
    <location>
        <begin position="201"/>
        <end position="221"/>
    </location>
</feature>
<feature type="transmembrane region" description="Helical" evidence="1">
    <location>
        <begin position="135"/>
        <end position="151"/>
    </location>
</feature>
<protein>
    <recommendedName>
        <fullName evidence="5">DUF3054 domain-containing protein</fullName>
    </recommendedName>
</protein>
<feature type="transmembrane region" description="Helical" evidence="1">
    <location>
        <begin position="106"/>
        <end position="123"/>
    </location>
</feature>
<feature type="transmembrane region" description="Helical" evidence="1">
    <location>
        <begin position="171"/>
        <end position="189"/>
    </location>
</feature>
<dbReference type="EMBL" id="HBKQ01047823">
    <property type="protein sequence ID" value="CAE2272685.1"/>
    <property type="molecule type" value="Transcribed_RNA"/>
</dbReference>
<reference evidence="3" key="1">
    <citation type="submission" date="2021-01" db="EMBL/GenBank/DDBJ databases">
        <authorList>
            <person name="Corre E."/>
            <person name="Pelletier E."/>
            <person name="Niang G."/>
            <person name="Scheremetjew M."/>
            <person name="Finn R."/>
            <person name="Kale V."/>
            <person name="Holt S."/>
            <person name="Cochrane G."/>
            <person name="Meng A."/>
            <person name="Brown T."/>
            <person name="Cohen L."/>
        </authorList>
    </citation>
    <scope>NUCLEOTIDE SEQUENCE</scope>
    <source>
        <strain evidence="3">Isolate 1302-5</strain>
    </source>
</reference>
<evidence type="ECO:0000256" key="2">
    <source>
        <dbReference type="SAM" id="SignalP"/>
    </source>
</evidence>
<keyword evidence="1" id="KW-0812">Transmembrane</keyword>
<name>A0A6U6ITM3_9STRA</name>
<evidence type="ECO:0008006" key="5">
    <source>
        <dbReference type="Google" id="ProtNLM"/>
    </source>
</evidence>
<dbReference type="Pfam" id="PF11255">
    <property type="entry name" value="DUF3054"/>
    <property type="match status" value="1"/>
</dbReference>
<accession>A0A6U6ITM3</accession>
<keyword evidence="1" id="KW-0472">Membrane</keyword>
<keyword evidence="1" id="KW-1133">Transmembrane helix</keyword>
<dbReference type="PANTHER" id="PTHR35283">
    <property type="entry name" value="T12C22.21 PROTEIN"/>
    <property type="match status" value="1"/>
</dbReference>
<feature type="chain" id="PRO_5035586074" description="DUF3054 domain-containing protein" evidence="2">
    <location>
        <begin position="27"/>
        <end position="230"/>
    </location>
</feature>
<dbReference type="AlphaFoldDB" id="A0A6U6ITM3"/>
<evidence type="ECO:0000313" key="4">
    <source>
        <dbReference type="EMBL" id="CAE2272686.1"/>
    </source>
</evidence>
<dbReference type="InterPro" id="IPR021414">
    <property type="entry name" value="DUF3054"/>
</dbReference>
<evidence type="ECO:0000256" key="1">
    <source>
        <dbReference type="SAM" id="Phobius"/>
    </source>
</evidence>
<feature type="signal peptide" evidence="2">
    <location>
        <begin position="1"/>
        <end position="26"/>
    </location>
</feature>
<dbReference type="PANTHER" id="PTHR35283:SF3">
    <property type="entry name" value="T12C22.21 PROTEIN"/>
    <property type="match status" value="1"/>
</dbReference>
<keyword evidence="2" id="KW-0732">Signal</keyword>
<proteinExistence type="predicted"/>
<gene>
    <name evidence="3" type="ORF">OAUR00152_LOCUS33006</name>
    <name evidence="4" type="ORF">OAUR00152_LOCUS33007</name>
</gene>